<dbReference type="HOGENOM" id="CLU_2111487_0_0_1"/>
<dbReference type="RefSeq" id="XP_009029314.1">
    <property type="nucleotide sequence ID" value="XM_009031066.1"/>
</dbReference>
<gene>
    <name evidence="2" type="primary">20200910</name>
    <name evidence="1" type="ORF">HELRODRAFT_165211</name>
</gene>
<dbReference type="GeneID" id="20200910"/>
<dbReference type="KEGG" id="hro:HELRODRAFT_165211"/>
<evidence type="ECO:0000313" key="1">
    <source>
        <dbReference type="EMBL" id="ESN93053.1"/>
    </source>
</evidence>
<dbReference type="AlphaFoldDB" id="T1EWG0"/>
<name>T1EWG0_HELRO</name>
<dbReference type="Proteomes" id="UP000015101">
    <property type="component" value="Unassembled WGS sequence"/>
</dbReference>
<dbReference type="EMBL" id="KB097639">
    <property type="protein sequence ID" value="ESN93053.1"/>
    <property type="molecule type" value="Genomic_DNA"/>
</dbReference>
<reference evidence="1 3" key="2">
    <citation type="journal article" date="2013" name="Nature">
        <title>Insights into bilaterian evolution from three spiralian genomes.</title>
        <authorList>
            <person name="Simakov O."/>
            <person name="Marletaz F."/>
            <person name="Cho S.J."/>
            <person name="Edsinger-Gonzales E."/>
            <person name="Havlak P."/>
            <person name="Hellsten U."/>
            <person name="Kuo D.H."/>
            <person name="Larsson T."/>
            <person name="Lv J."/>
            <person name="Arendt D."/>
            <person name="Savage R."/>
            <person name="Osoegawa K."/>
            <person name="de Jong P."/>
            <person name="Grimwood J."/>
            <person name="Chapman J.A."/>
            <person name="Shapiro H."/>
            <person name="Aerts A."/>
            <person name="Otillar R.P."/>
            <person name="Terry A.Y."/>
            <person name="Boore J.L."/>
            <person name="Grigoriev I.V."/>
            <person name="Lindberg D.R."/>
            <person name="Seaver E.C."/>
            <person name="Weisblat D.A."/>
            <person name="Putnam N.H."/>
            <person name="Rokhsar D.S."/>
        </authorList>
    </citation>
    <scope>NUCLEOTIDE SEQUENCE</scope>
</reference>
<dbReference type="InParanoid" id="T1EWG0"/>
<evidence type="ECO:0000313" key="2">
    <source>
        <dbReference type="EnsemblMetazoa" id="HelroP165211"/>
    </source>
</evidence>
<accession>T1EWG0</accession>
<organism evidence="2 3">
    <name type="scientific">Helobdella robusta</name>
    <name type="common">Californian leech</name>
    <dbReference type="NCBI Taxonomy" id="6412"/>
    <lineage>
        <taxon>Eukaryota</taxon>
        <taxon>Metazoa</taxon>
        <taxon>Spiralia</taxon>
        <taxon>Lophotrochozoa</taxon>
        <taxon>Annelida</taxon>
        <taxon>Clitellata</taxon>
        <taxon>Hirudinea</taxon>
        <taxon>Rhynchobdellida</taxon>
        <taxon>Glossiphoniidae</taxon>
        <taxon>Helobdella</taxon>
    </lineage>
</organism>
<proteinExistence type="predicted"/>
<dbReference type="EnsemblMetazoa" id="HelroT165211">
    <property type="protein sequence ID" value="HelroP165211"/>
    <property type="gene ID" value="HelroG165211"/>
</dbReference>
<reference evidence="2" key="3">
    <citation type="submission" date="2015-06" db="UniProtKB">
        <authorList>
            <consortium name="EnsemblMetazoa"/>
        </authorList>
    </citation>
    <scope>IDENTIFICATION</scope>
</reference>
<evidence type="ECO:0000313" key="3">
    <source>
        <dbReference type="Proteomes" id="UP000015101"/>
    </source>
</evidence>
<sequence>MANNFKRTFYFIFGPKISNNLTHFEISINDSIIERMKTIKFSVSWQTAFWSSPFASSGYKNCDEQHEKCEYLCHSKKSYETRMQFDWQVGSNDAVSCFAPLQLLLHSHLLRMLSI</sequence>
<reference evidence="3" key="1">
    <citation type="submission" date="2012-12" db="EMBL/GenBank/DDBJ databases">
        <authorList>
            <person name="Hellsten U."/>
            <person name="Grimwood J."/>
            <person name="Chapman J.A."/>
            <person name="Shapiro H."/>
            <person name="Aerts A."/>
            <person name="Otillar R.P."/>
            <person name="Terry A.Y."/>
            <person name="Boore J.L."/>
            <person name="Simakov O."/>
            <person name="Marletaz F."/>
            <person name="Cho S.-J."/>
            <person name="Edsinger-Gonzales E."/>
            <person name="Havlak P."/>
            <person name="Kuo D.-H."/>
            <person name="Larsson T."/>
            <person name="Lv J."/>
            <person name="Arendt D."/>
            <person name="Savage R."/>
            <person name="Osoegawa K."/>
            <person name="de Jong P."/>
            <person name="Lindberg D.R."/>
            <person name="Seaver E.C."/>
            <person name="Weisblat D.A."/>
            <person name="Putnam N.H."/>
            <person name="Grigoriev I.V."/>
            <person name="Rokhsar D.S."/>
        </authorList>
    </citation>
    <scope>NUCLEOTIDE SEQUENCE</scope>
</reference>
<keyword evidence="3" id="KW-1185">Reference proteome</keyword>
<protein>
    <submittedName>
        <fullName evidence="1 2">Uncharacterized protein</fullName>
    </submittedName>
</protein>
<dbReference type="CTD" id="20200910"/>
<dbReference type="EMBL" id="AMQM01001988">
    <property type="status" value="NOT_ANNOTATED_CDS"/>
    <property type="molecule type" value="Genomic_DNA"/>
</dbReference>